<reference evidence="4 5" key="1">
    <citation type="journal article" date="2015" name="Genome Biol. Evol.">
        <title>The genome of winter moth (Operophtera brumata) provides a genomic perspective on sexual dimorphism and phenology.</title>
        <authorList>
            <person name="Derks M.F."/>
            <person name="Smit S."/>
            <person name="Salis L."/>
            <person name="Schijlen E."/>
            <person name="Bossers A."/>
            <person name="Mateman C."/>
            <person name="Pijl A.S."/>
            <person name="de Ridder D."/>
            <person name="Groenen M.A."/>
            <person name="Visser M.E."/>
            <person name="Megens H.J."/>
        </authorList>
    </citation>
    <scope>NUCLEOTIDE SEQUENCE [LARGE SCALE GENOMIC DNA]</scope>
    <source>
        <strain evidence="4">WM2013NL</strain>
        <tissue evidence="4">Head and thorax</tissue>
    </source>
</reference>
<sequence>MENTEPPEKKAKKANDFDEFIFKVTTSETNLKAVVSDDYFNSIPLIKVYAGYVKDQKTLSNTITVLNKNVPLKELQHLKRVHKSCILLCPVNYLNKIAQESIQDFIEHHVPELKDAFDYFKDIEVPLYSPRTKKQHSESNRKWACNFHPDKYIEKLISDSFFKKDELETHRRYMGMAFEIAKWYLAKNSDYTSLNMQDILSSDINAAVVVDPSIESVVAVAFDNRLNHPVQHTVMLAIDNVAKTQNGGAWSTKPHTDNQIRGFNEDILLHLKDRFRHTRFGSKKYMTKEEIADSSKLSENPYLCTGYNIYLLREPCVMCSMGLVHARMKRVFFCMENPTQGALKSITKLQCNSSLNHRFEVFTGFYS</sequence>
<protein>
    <submittedName>
        <fullName evidence="4">Putative cytidine and deoxycytidylate deaminase zinc-binding region</fullName>
    </submittedName>
</protein>
<evidence type="ECO:0000313" key="4">
    <source>
        <dbReference type="EMBL" id="KOB75516.1"/>
    </source>
</evidence>
<keyword evidence="5" id="KW-1185">Reference proteome</keyword>
<dbReference type="STRING" id="104452.A0A0L7LJY6"/>
<dbReference type="GO" id="GO:0052717">
    <property type="term" value="F:tRNA-specific adenosine-34 deaminase activity"/>
    <property type="evidence" value="ECO:0007669"/>
    <property type="project" value="UniProtKB-EC"/>
</dbReference>
<dbReference type="GO" id="GO:0005737">
    <property type="term" value="C:cytoplasm"/>
    <property type="evidence" value="ECO:0007669"/>
    <property type="project" value="TreeGrafter"/>
</dbReference>
<comment type="similarity">
    <text evidence="2">Belongs to the cytidine and deoxycytidylate deaminase family. ADAT3 subfamily.</text>
</comment>
<proteinExistence type="inferred from homology"/>
<accession>A0A0L7LJY6</accession>
<dbReference type="Proteomes" id="UP000037510">
    <property type="component" value="Unassembled WGS sequence"/>
</dbReference>
<feature type="domain" description="CMP/dCMP-type deaminase" evidence="3">
    <location>
        <begin position="168"/>
        <end position="362"/>
    </location>
</feature>
<name>A0A0L7LJY6_OPEBR</name>
<evidence type="ECO:0000313" key="5">
    <source>
        <dbReference type="Proteomes" id="UP000037510"/>
    </source>
</evidence>
<gene>
    <name evidence="4" type="ORF">OBRU01_07278</name>
</gene>
<dbReference type="PROSITE" id="PS51747">
    <property type="entry name" value="CYT_DCMP_DEAMINASES_2"/>
    <property type="match status" value="1"/>
</dbReference>
<keyword evidence="1" id="KW-0819">tRNA processing</keyword>
<evidence type="ECO:0000256" key="1">
    <source>
        <dbReference type="ARBA" id="ARBA00022694"/>
    </source>
</evidence>
<dbReference type="GO" id="GO:0002100">
    <property type="term" value="P:tRNA wobble adenosine to inosine editing"/>
    <property type="evidence" value="ECO:0007669"/>
    <property type="project" value="InterPro"/>
</dbReference>
<dbReference type="GO" id="GO:0005634">
    <property type="term" value="C:nucleus"/>
    <property type="evidence" value="ECO:0007669"/>
    <property type="project" value="TreeGrafter"/>
</dbReference>
<dbReference type="GO" id="GO:0046872">
    <property type="term" value="F:metal ion binding"/>
    <property type="evidence" value="ECO:0007669"/>
    <property type="project" value="UniProtKB-KW"/>
</dbReference>
<comment type="caution">
    <text evidence="4">The sequence shown here is derived from an EMBL/GenBank/DDBJ whole genome shotgun (WGS) entry which is preliminary data.</text>
</comment>
<dbReference type="InterPro" id="IPR016193">
    <property type="entry name" value="Cytidine_deaminase-like"/>
</dbReference>
<dbReference type="AlphaFoldDB" id="A0A0L7LJY6"/>
<dbReference type="EMBL" id="JTDY01000896">
    <property type="protein sequence ID" value="KOB75516.1"/>
    <property type="molecule type" value="Genomic_DNA"/>
</dbReference>
<organism evidence="4 5">
    <name type="scientific">Operophtera brumata</name>
    <name type="common">Winter moth</name>
    <name type="synonym">Phalaena brumata</name>
    <dbReference type="NCBI Taxonomy" id="104452"/>
    <lineage>
        <taxon>Eukaryota</taxon>
        <taxon>Metazoa</taxon>
        <taxon>Ecdysozoa</taxon>
        <taxon>Arthropoda</taxon>
        <taxon>Hexapoda</taxon>
        <taxon>Insecta</taxon>
        <taxon>Pterygota</taxon>
        <taxon>Neoptera</taxon>
        <taxon>Endopterygota</taxon>
        <taxon>Lepidoptera</taxon>
        <taxon>Glossata</taxon>
        <taxon>Ditrysia</taxon>
        <taxon>Geometroidea</taxon>
        <taxon>Geometridae</taxon>
        <taxon>Larentiinae</taxon>
        <taxon>Operophtera</taxon>
    </lineage>
</organism>
<evidence type="ECO:0000259" key="3">
    <source>
        <dbReference type="PROSITE" id="PS51747"/>
    </source>
</evidence>
<evidence type="ECO:0000256" key="2">
    <source>
        <dbReference type="ARBA" id="ARBA00038160"/>
    </source>
</evidence>
<dbReference type="SUPFAM" id="SSF53927">
    <property type="entry name" value="Cytidine deaminase-like"/>
    <property type="match status" value="1"/>
</dbReference>
<dbReference type="Gene3D" id="3.40.140.10">
    <property type="entry name" value="Cytidine Deaminase, domain 2"/>
    <property type="match status" value="1"/>
</dbReference>
<dbReference type="InterPro" id="IPR002125">
    <property type="entry name" value="CMP_dCMP_dom"/>
</dbReference>
<dbReference type="PANTHER" id="PTHR11079">
    <property type="entry name" value="CYTOSINE DEAMINASE FAMILY MEMBER"/>
    <property type="match status" value="1"/>
</dbReference>
<dbReference type="PANTHER" id="PTHR11079:SF156">
    <property type="entry name" value="INACTIVE TRNA-SPECIFIC ADENOSINE DEAMINASE-LIKE PROTEIN 3-RELATED"/>
    <property type="match status" value="1"/>
</dbReference>